<proteinExistence type="inferred from homology"/>
<accession>A0A4S2EZX6</accession>
<dbReference type="InterPro" id="IPR029054">
    <property type="entry name" value="dUTPase-like"/>
</dbReference>
<evidence type="ECO:0000256" key="4">
    <source>
        <dbReference type="ARBA" id="ARBA00023080"/>
    </source>
</evidence>
<dbReference type="EMBL" id="SRYE01000003">
    <property type="protein sequence ID" value="TGY62119.1"/>
    <property type="molecule type" value="Genomic_DNA"/>
</dbReference>
<dbReference type="InterPro" id="IPR036157">
    <property type="entry name" value="dUTPase-like_sf"/>
</dbReference>
<dbReference type="Pfam" id="PF00692">
    <property type="entry name" value="dUTPase"/>
    <property type="match status" value="1"/>
</dbReference>
<name>A0A4S2EZX6_9ACTN</name>
<evidence type="ECO:0000313" key="8">
    <source>
        <dbReference type="Proteomes" id="UP000310263"/>
    </source>
</evidence>
<keyword evidence="8" id="KW-1185">Reference proteome</keyword>
<dbReference type="OrthoDB" id="9809956at2"/>
<keyword evidence="3 7" id="KW-0378">Hydrolase</keyword>
<dbReference type="GO" id="GO:0006226">
    <property type="term" value="P:dUMP biosynthetic process"/>
    <property type="evidence" value="ECO:0007669"/>
    <property type="project" value="InterPro"/>
</dbReference>
<dbReference type="Gene3D" id="2.70.40.10">
    <property type="match status" value="1"/>
</dbReference>
<dbReference type="GO" id="GO:0046081">
    <property type="term" value="P:dUTP catabolic process"/>
    <property type="evidence" value="ECO:0007669"/>
    <property type="project" value="InterPro"/>
</dbReference>
<evidence type="ECO:0000259" key="6">
    <source>
        <dbReference type="Pfam" id="PF00692"/>
    </source>
</evidence>
<feature type="domain" description="dUTPase-like" evidence="6">
    <location>
        <begin position="14"/>
        <end position="143"/>
    </location>
</feature>
<comment type="caution">
    <text evidence="7">The sequence shown here is derived from an EMBL/GenBank/DDBJ whole genome shotgun (WGS) entry which is preliminary data.</text>
</comment>
<evidence type="ECO:0000256" key="1">
    <source>
        <dbReference type="ARBA" id="ARBA00006581"/>
    </source>
</evidence>
<evidence type="ECO:0000256" key="2">
    <source>
        <dbReference type="ARBA" id="ARBA00012379"/>
    </source>
</evidence>
<dbReference type="EC" id="3.6.1.23" evidence="2"/>
<keyword evidence="4" id="KW-0546">Nucleotide metabolism</keyword>
<dbReference type="NCBIfam" id="NF001862">
    <property type="entry name" value="PRK00601.1"/>
    <property type="match status" value="1"/>
</dbReference>
<evidence type="ECO:0000256" key="3">
    <source>
        <dbReference type="ARBA" id="ARBA00022801"/>
    </source>
</evidence>
<dbReference type="CDD" id="cd07557">
    <property type="entry name" value="trimeric_dUTPase"/>
    <property type="match status" value="1"/>
</dbReference>
<organism evidence="7 8">
    <name type="scientific">Muricaecibacterium torontonense</name>
    <dbReference type="NCBI Taxonomy" id="3032871"/>
    <lineage>
        <taxon>Bacteria</taxon>
        <taxon>Bacillati</taxon>
        <taxon>Actinomycetota</taxon>
        <taxon>Coriobacteriia</taxon>
        <taxon>Coriobacteriales</taxon>
        <taxon>Atopobiaceae</taxon>
        <taxon>Muricaecibacterium</taxon>
    </lineage>
</organism>
<reference evidence="7 8" key="1">
    <citation type="submission" date="2019-04" db="EMBL/GenBank/DDBJ databases">
        <title>Microbes associate with the intestines of laboratory mice.</title>
        <authorList>
            <person name="Navarre W."/>
            <person name="Wong E."/>
            <person name="Huang K."/>
            <person name="Tropini C."/>
            <person name="Ng K."/>
            <person name="Yu B."/>
        </authorList>
    </citation>
    <scope>NUCLEOTIDE SEQUENCE [LARGE SCALE GENOMIC DNA]</scope>
    <source>
        <strain evidence="7 8">NM07_P-09</strain>
    </source>
</reference>
<dbReference type="AlphaFoldDB" id="A0A4S2EZX6"/>
<dbReference type="NCBIfam" id="TIGR00576">
    <property type="entry name" value="dut"/>
    <property type="match status" value="1"/>
</dbReference>
<dbReference type="GO" id="GO:0000287">
    <property type="term" value="F:magnesium ion binding"/>
    <property type="evidence" value="ECO:0007669"/>
    <property type="project" value="InterPro"/>
</dbReference>
<dbReference type="InterPro" id="IPR033704">
    <property type="entry name" value="dUTPase_trimeric"/>
</dbReference>
<sequence>MIGRKMNVRLSDGAELPRYAHEGDAGLDLRITHDVTLEPGARATVGTGLAVEIPQGCVGLVFPRSGLASKHGITLSNSVGVIDSGYRGEIGATLLNQSDETTTLEAGTRVCQLIVMPFVPCELVPCEELTETERGAAGFGSTGIA</sequence>
<comment type="catalytic activity">
    <reaction evidence="5">
        <text>dUTP + H2O = dUMP + diphosphate + H(+)</text>
        <dbReference type="Rhea" id="RHEA:10248"/>
        <dbReference type="ChEBI" id="CHEBI:15377"/>
        <dbReference type="ChEBI" id="CHEBI:15378"/>
        <dbReference type="ChEBI" id="CHEBI:33019"/>
        <dbReference type="ChEBI" id="CHEBI:61555"/>
        <dbReference type="ChEBI" id="CHEBI:246422"/>
        <dbReference type="EC" id="3.6.1.23"/>
    </reaction>
</comment>
<dbReference type="InterPro" id="IPR008181">
    <property type="entry name" value="dUTPase"/>
</dbReference>
<dbReference type="Proteomes" id="UP000310263">
    <property type="component" value="Unassembled WGS sequence"/>
</dbReference>
<evidence type="ECO:0000313" key="7">
    <source>
        <dbReference type="EMBL" id="TGY62119.1"/>
    </source>
</evidence>
<protein>
    <recommendedName>
        <fullName evidence="2">dUTP diphosphatase</fullName>
        <ecNumber evidence="2">3.6.1.23</ecNumber>
    </recommendedName>
</protein>
<dbReference type="PANTHER" id="PTHR11241:SF0">
    <property type="entry name" value="DEOXYURIDINE 5'-TRIPHOSPHATE NUCLEOTIDOHYDROLASE"/>
    <property type="match status" value="1"/>
</dbReference>
<comment type="similarity">
    <text evidence="1">Belongs to the dUTPase family.</text>
</comment>
<dbReference type="PANTHER" id="PTHR11241">
    <property type="entry name" value="DEOXYURIDINE 5'-TRIPHOSPHATE NUCLEOTIDOHYDROLASE"/>
    <property type="match status" value="1"/>
</dbReference>
<dbReference type="GO" id="GO:0004170">
    <property type="term" value="F:dUTP diphosphatase activity"/>
    <property type="evidence" value="ECO:0007669"/>
    <property type="project" value="UniProtKB-EC"/>
</dbReference>
<evidence type="ECO:0000256" key="5">
    <source>
        <dbReference type="ARBA" id="ARBA00047686"/>
    </source>
</evidence>
<gene>
    <name evidence="7" type="ORF">E5334_05480</name>
</gene>
<dbReference type="SUPFAM" id="SSF51283">
    <property type="entry name" value="dUTPase-like"/>
    <property type="match status" value="1"/>
</dbReference>